<gene>
    <name evidence="2" type="ORF">CCACVL1_00148</name>
</gene>
<dbReference type="Gramene" id="OMP12069">
    <property type="protein sequence ID" value="OMP12069"/>
    <property type="gene ID" value="CCACVL1_00148"/>
</dbReference>
<organism evidence="2 3">
    <name type="scientific">Corchorus capsularis</name>
    <name type="common">Jute</name>
    <dbReference type="NCBI Taxonomy" id="210143"/>
    <lineage>
        <taxon>Eukaryota</taxon>
        <taxon>Viridiplantae</taxon>
        <taxon>Streptophyta</taxon>
        <taxon>Embryophyta</taxon>
        <taxon>Tracheophyta</taxon>
        <taxon>Spermatophyta</taxon>
        <taxon>Magnoliopsida</taxon>
        <taxon>eudicotyledons</taxon>
        <taxon>Gunneridae</taxon>
        <taxon>Pentapetalae</taxon>
        <taxon>rosids</taxon>
        <taxon>malvids</taxon>
        <taxon>Malvales</taxon>
        <taxon>Malvaceae</taxon>
        <taxon>Grewioideae</taxon>
        <taxon>Apeibeae</taxon>
        <taxon>Corchorus</taxon>
    </lineage>
</organism>
<keyword evidence="3" id="KW-1185">Reference proteome</keyword>
<dbReference type="AlphaFoldDB" id="A0A1R3KYF8"/>
<sequence length="22" mass="2481">MVTNVKGEPMNTERVEDSHFCG</sequence>
<protein>
    <submittedName>
        <fullName evidence="2">Uncharacterized protein</fullName>
    </submittedName>
</protein>
<proteinExistence type="predicted"/>
<accession>A0A1R3KYF8</accession>
<name>A0A1R3KYF8_COCAP</name>
<evidence type="ECO:0000313" key="3">
    <source>
        <dbReference type="Proteomes" id="UP000188268"/>
    </source>
</evidence>
<comment type="caution">
    <text evidence="2">The sequence shown here is derived from an EMBL/GenBank/DDBJ whole genome shotgun (WGS) entry which is preliminary data.</text>
</comment>
<dbReference type="Proteomes" id="UP000188268">
    <property type="component" value="Unassembled WGS sequence"/>
</dbReference>
<dbReference type="EMBL" id="AWWV01000478">
    <property type="protein sequence ID" value="OMP12069.1"/>
    <property type="molecule type" value="Genomic_DNA"/>
</dbReference>
<feature type="region of interest" description="Disordered" evidence="1">
    <location>
        <begin position="1"/>
        <end position="22"/>
    </location>
</feature>
<reference evidence="2 3" key="1">
    <citation type="submission" date="2013-09" db="EMBL/GenBank/DDBJ databases">
        <title>Corchorus capsularis genome sequencing.</title>
        <authorList>
            <person name="Alam M."/>
            <person name="Haque M.S."/>
            <person name="Islam M.S."/>
            <person name="Emdad E.M."/>
            <person name="Islam M.M."/>
            <person name="Ahmed B."/>
            <person name="Halim A."/>
            <person name="Hossen Q.M.M."/>
            <person name="Hossain M.Z."/>
            <person name="Ahmed R."/>
            <person name="Khan M.M."/>
            <person name="Islam R."/>
            <person name="Rashid M.M."/>
            <person name="Khan S.A."/>
            <person name="Rahman M.S."/>
            <person name="Alam M."/>
        </authorList>
    </citation>
    <scope>NUCLEOTIDE SEQUENCE [LARGE SCALE GENOMIC DNA]</scope>
    <source>
        <strain evidence="3">cv. CVL-1</strain>
        <tissue evidence="2">Whole seedling</tissue>
    </source>
</reference>
<evidence type="ECO:0000256" key="1">
    <source>
        <dbReference type="SAM" id="MobiDB-lite"/>
    </source>
</evidence>
<evidence type="ECO:0000313" key="2">
    <source>
        <dbReference type="EMBL" id="OMP12069.1"/>
    </source>
</evidence>
<feature type="compositionally biased region" description="Basic and acidic residues" evidence="1">
    <location>
        <begin position="11"/>
        <end position="22"/>
    </location>
</feature>